<accession>A0A7Y0HPV7</accession>
<gene>
    <name evidence="1" type="ORF">HBE96_23125</name>
</gene>
<comment type="caution">
    <text evidence="1">The sequence shown here is derived from an EMBL/GenBank/DDBJ whole genome shotgun (WGS) entry which is preliminary data.</text>
</comment>
<keyword evidence="2" id="KW-1185">Reference proteome</keyword>
<proteinExistence type="predicted"/>
<organism evidence="1 2">
    <name type="scientific">Clostridium muellerianum</name>
    <dbReference type="NCBI Taxonomy" id="2716538"/>
    <lineage>
        <taxon>Bacteria</taxon>
        <taxon>Bacillati</taxon>
        <taxon>Bacillota</taxon>
        <taxon>Clostridia</taxon>
        <taxon>Eubacteriales</taxon>
        <taxon>Clostridiaceae</taxon>
        <taxon>Clostridium</taxon>
    </lineage>
</organism>
<evidence type="ECO:0000313" key="1">
    <source>
        <dbReference type="EMBL" id="NMM65474.1"/>
    </source>
</evidence>
<dbReference type="EMBL" id="JABBNI010000065">
    <property type="protein sequence ID" value="NMM65474.1"/>
    <property type="molecule type" value="Genomic_DNA"/>
</dbReference>
<name>A0A7Y0HPV7_9CLOT</name>
<dbReference type="RefSeq" id="WP_169300055.1">
    <property type="nucleotide sequence ID" value="NZ_JABBNI010000065.1"/>
</dbReference>
<dbReference type="AlphaFoldDB" id="A0A7Y0HPV7"/>
<dbReference type="Proteomes" id="UP000537131">
    <property type="component" value="Unassembled WGS sequence"/>
</dbReference>
<reference evidence="1 2" key="2">
    <citation type="submission" date="2020-06" db="EMBL/GenBank/DDBJ databases">
        <title>Complete Genome Sequence of Clostridium muelleri sp. nov. P21T, an Acid-Alcohol Producing Acetogen Isolated from Old Hay.</title>
        <authorList>
            <person name="Duncan K.E."/>
            <person name="Tanner R.S."/>
        </authorList>
    </citation>
    <scope>NUCLEOTIDE SEQUENCE [LARGE SCALE GENOMIC DNA]</scope>
    <source>
        <strain evidence="1 2">P21</strain>
    </source>
</reference>
<reference evidence="1 2" key="1">
    <citation type="submission" date="2020-04" db="EMBL/GenBank/DDBJ databases">
        <authorList>
            <person name="Doyle D.A."/>
        </authorList>
    </citation>
    <scope>NUCLEOTIDE SEQUENCE [LARGE SCALE GENOMIC DNA]</scope>
    <source>
        <strain evidence="1 2">P21</strain>
    </source>
</reference>
<evidence type="ECO:0000313" key="2">
    <source>
        <dbReference type="Proteomes" id="UP000537131"/>
    </source>
</evidence>
<protein>
    <submittedName>
        <fullName evidence="1">Uncharacterized protein</fullName>
    </submittedName>
</protein>
<sequence>MKRYIYNPFQAYFYIQNGVLPIKPPEVNPSTDRIFYTFTDEETKEVYQLWCNRKH</sequence>